<dbReference type="AlphaFoldDB" id="A0A1U7HBV6"/>
<dbReference type="InterPro" id="IPR051532">
    <property type="entry name" value="Ester_Hydrolysis_Enzymes"/>
</dbReference>
<name>A0A1U7HBV6_9CHRO</name>
<dbReference type="STRING" id="247279.NIES1031_22340"/>
<accession>A0A1U7HBV6</accession>
<dbReference type="PANTHER" id="PTHR30383:SF5">
    <property type="entry name" value="SGNH HYDROLASE-TYPE ESTERASE DOMAIN-CONTAINING PROTEIN"/>
    <property type="match status" value="1"/>
</dbReference>
<gene>
    <name evidence="2" type="ORF">NIES1031_22340</name>
</gene>
<comment type="caution">
    <text evidence="2">The sequence shown here is derived from an EMBL/GenBank/DDBJ whole genome shotgun (WGS) entry which is preliminary data.</text>
</comment>
<evidence type="ECO:0000259" key="1">
    <source>
        <dbReference type="Pfam" id="PF13472"/>
    </source>
</evidence>
<reference evidence="2 3" key="1">
    <citation type="submission" date="2016-11" db="EMBL/GenBank/DDBJ databases">
        <title>Draft Genome Sequences of Nine Cyanobacterial Strains from Diverse Habitats.</title>
        <authorList>
            <person name="Zhu T."/>
            <person name="Hou S."/>
            <person name="Lu X."/>
            <person name="Hess W.R."/>
        </authorList>
    </citation>
    <scope>NUCLEOTIDE SEQUENCE [LARGE SCALE GENOMIC DNA]</scope>
    <source>
        <strain evidence="2 3">5.2 s.c.1</strain>
    </source>
</reference>
<sequence length="268" mass="29816">MYQIKVDASSHFDTTLYSDAYINNWAIAELKEKCTFVPEYKSPLRIMPLGDSITYGIKGISDIDSGGYRTELWQKFVADDLPVKFVGSRCDGPNELSDKMHEGHPGWTMKQVSASASQWFDAAQPDLILLMIGTNDTRKSSLKTMIEDLNTLIDIITQHCPKAQLLVASIPPIHPAAKPAIRSLRAIYFNAAIPSVVSSKIAQGKKVHFVDMRSLSVQDLTASLSLDLDRGLHPNAQGYRKIANFWHDAVFRVISNNKHLTLTSSRPS</sequence>
<dbReference type="CDD" id="cd01833">
    <property type="entry name" value="XynB_like"/>
    <property type="match status" value="1"/>
</dbReference>
<dbReference type="EMBL" id="MRCC01000031">
    <property type="protein sequence ID" value="OKH21018.1"/>
    <property type="molecule type" value="Genomic_DNA"/>
</dbReference>
<dbReference type="SUPFAM" id="SSF52266">
    <property type="entry name" value="SGNH hydrolase"/>
    <property type="match status" value="1"/>
</dbReference>
<evidence type="ECO:0000313" key="2">
    <source>
        <dbReference type="EMBL" id="OKH21018.1"/>
    </source>
</evidence>
<feature type="domain" description="SGNH hydrolase-type esterase" evidence="1">
    <location>
        <begin position="49"/>
        <end position="240"/>
    </location>
</feature>
<dbReference type="Gene3D" id="3.40.50.1110">
    <property type="entry name" value="SGNH hydrolase"/>
    <property type="match status" value="1"/>
</dbReference>
<proteinExistence type="predicted"/>
<dbReference type="GO" id="GO:0004622">
    <property type="term" value="F:phosphatidylcholine lysophospholipase activity"/>
    <property type="evidence" value="ECO:0007669"/>
    <property type="project" value="TreeGrafter"/>
</dbReference>
<dbReference type="Pfam" id="PF13472">
    <property type="entry name" value="Lipase_GDSL_2"/>
    <property type="match status" value="1"/>
</dbReference>
<organism evidence="2 3">
    <name type="scientific">Chroogloeocystis siderophila 5.2 s.c.1</name>
    <dbReference type="NCBI Taxonomy" id="247279"/>
    <lineage>
        <taxon>Bacteria</taxon>
        <taxon>Bacillati</taxon>
        <taxon>Cyanobacteriota</taxon>
        <taxon>Cyanophyceae</taxon>
        <taxon>Oscillatoriophycideae</taxon>
        <taxon>Chroococcales</taxon>
        <taxon>Chroococcaceae</taxon>
        <taxon>Chroogloeocystis</taxon>
    </lineage>
</organism>
<dbReference type="Proteomes" id="UP000185984">
    <property type="component" value="Unassembled WGS sequence"/>
</dbReference>
<protein>
    <recommendedName>
        <fullName evidence="1">SGNH hydrolase-type esterase domain-containing protein</fullName>
    </recommendedName>
</protein>
<evidence type="ECO:0000313" key="3">
    <source>
        <dbReference type="Proteomes" id="UP000185984"/>
    </source>
</evidence>
<dbReference type="PANTHER" id="PTHR30383">
    <property type="entry name" value="THIOESTERASE 1/PROTEASE 1/LYSOPHOSPHOLIPASE L1"/>
    <property type="match status" value="1"/>
</dbReference>
<dbReference type="InterPro" id="IPR036514">
    <property type="entry name" value="SGNH_hydro_sf"/>
</dbReference>
<keyword evidence="3" id="KW-1185">Reference proteome</keyword>
<dbReference type="InterPro" id="IPR013830">
    <property type="entry name" value="SGNH_hydro"/>
</dbReference>